<reference evidence="3 4" key="1">
    <citation type="journal article" date="2016" name="Front. Microbiol.">
        <title>Comprehensive Phylogenetic Analysis of Bovine Non-aureus Staphylococci Species Based on Whole-Genome Sequencing.</title>
        <authorList>
            <person name="Naushad S."/>
            <person name="Barkema H.W."/>
            <person name="Luby C."/>
            <person name="Condas L.A."/>
            <person name="Nobrega D.B."/>
            <person name="Carson D.A."/>
            <person name="De Buck J."/>
        </authorList>
    </citation>
    <scope>NUCLEOTIDE SEQUENCE [LARGE SCALE GENOMIC DNA]</scope>
    <source>
        <strain evidence="3 4">SNUC 4143</strain>
    </source>
</reference>
<keyword evidence="2" id="KW-1133">Transmembrane helix</keyword>
<gene>
    <name evidence="3" type="ORF">BUY48_11425</name>
</gene>
<accession>A0A2T4KS51</accession>
<feature type="non-terminal residue" evidence="3">
    <location>
        <position position="142"/>
    </location>
</feature>
<evidence type="ECO:0000256" key="2">
    <source>
        <dbReference type="SAM" id="Phobius"/>
    </source>
</evidence>
<organism evidence="3 4">
    <name type="scientific">Staphylococcus devriesei</name>
    <dbReference type="NCBI Taxonomy" id="586733"/>
    <lineage>
        <taxon>Bacteria</taxon>
        <taxon>Bacillati</taxon>
        <taxon>Bacillota</taxon>
        <taxon>Bacilli</taxon>
        <taxon>Bacillales</taxon>
        <taxon>Staphylococcaceae</taxon>
        <taxon>Staphylococcus</taxon>
    </lineage>
</organism>
<evidence type="ECO:0000256" key="1">
    <source>
        <dbReference type="SAM" id="MobiDB-lite"/>
    </source>
</evidence>
<dbReference type="Proteomes" id="UP000243350">
    <property type="component" value="Unassembled WGS sequence"/>
</dbReference>
<evidence type="ECO:0000313" key="3">
    <source>
        <dbReference type="EMBL" id="PTF09999.1"/>
    </source>
</evidence>
<comment type="caution">
    <text evidence="3">The sequence shown here is derived from an EMBL/GenBank/DDBJ whole genome shotgun (WGS) entry which is preliminary data.</text>
</comment>
<feature type="compositionally biased region" description="Polar residues" evidence="1">
    <location>
        <begin position="70"/>
        <end position="79"/>
    </location>
</feature>
<proteinExistence type="predicted"/>
<dbReference type="AlphaFoldDB" id="A0A2T4KS51"/>
<protein>
    <submittedName>
        <fullName evidence="3">Uncharacterized protein</fullName>
    </submittedName>
</protein>
<keyword evidence="2" id="KW-0812">Transmembrane</keyword>
<keyword evidence="2" id="KW-0472">Membrane</keyword>
<evidence type="ECO:0000313" key="4">
    <source>
        <dbReference type="Proteomes" id="UP000243350"/>
    </source>
</evidence>
<feature type="region of interest" description="Disordered" evidence="1">
    <location>
        <begin position="58"/>
        <end position="79"/>
    </location>
</feature>
<sequence length="142" mass="16803">ISYLITQISLYGKIDANEIEPIDILSVNTFFLVMWLLAQASIWNFLFLRRALPLTKEELGEEEPELSRASKGNVSNQSKVHFKQLQDKTSEYAHKTRRSVDLDKIRSKRDKFKNKFKNIFNLEKDDIPSWMRRPKWIKPAYV</sequence>
<feature type="transmembrane region" description="Helical" evidence="2">
    <location>
        <begin position="30"/>
        <end position="48"/>
    </location>
</feature>
<name>A0A2T4KS51_9STAP</name>
<dbReference type="EMBL" id="PYZH01000163">
    <property type="protein sequence ID" value="PTF09999.1"/>
    <property type="molecule type" value="Genomic_DNA"/>
</dbReference>
<feature type="non-terminal residue" evidence="3">
    <location>
        <position position="1"/>
    </location>
</feature>